<dbReference type="AlphaFoldDB" id="A0AAN7WSK7"/>
<dbReference type="Proteomes" id="UP001306508">
    <property type="component" value="Unassembled WGS sequence"/>
</dbReference>
<protein>
    <recommendedName>
        <fullName evidence="2">Septin-type G domain-containing protein</fullName>
    </recommendedName>
</protein>
<dbReference type="SUPFAM" id="SSF52540">
    <property type="entry name" value="P-loop containing nucleoside triphosphate hydrolases"/>
    <property type="match status" value="1"/>
</dbReference>
<name>A0AAN7WSK7_9SACH</name>
<dbReference type="EMBL" id="JAWIZZ010000047">
    <property type="protein sequence ID" value="KAK5779203.1"/>
    <property type="molecule type" value="Genomic_DNA"/>
</dbReference>
<keyword evidence="4" id="KW-1185">Reference proteome</keyword>
<evidence type="ECO:0000259" key="2">
    <source>
        <dbReference type="PROSITE" id="PS51719"/>
    </source>
</evidence>
<comment type="similarity">
    <text evidence="1">Belongs to the TRAFAC class TrmE-Era-EngA-EngB-Septin-like GTPase superfamily. Septin GTPase family.</text>
</comment>
<accession>A0AAN7WSK7</accession>
<evidence type="ECO:0000256" key="1">
    <source>
        <dbReference type="RuleBase" id="RU004560"/>
    </source>
</evidence>
<comment type="caution">
    <text evidence="3">The sequence shown here is derived from an EMBL/GenBank/DDBJ whole genome shotgun (WGS) entry which is preliminary data.</text>
</comment>
<dbReference type="InterPro" id="IPR030379">
    <property type="entry name" value="G_SEPTIN_dom"/>
</dbReference>
<keyword evidence="1" id="KW-0342">GTP-binding</keyword>
<dbReference type="InterPro" id="IPR027417">
    <property type="entry name" value="P-loop_NTPase"/>
</dbReference>
<dbReference type="PROSITE" id="PS51719">
    <property type="entry name" value="G_SEPTIN"/>
    <property type="match status" value="1"/>
</dbReference>
<dbReference type="GO" id="GO:0005525">
    <property type="term" value="F:GTP binding"/>
    <property type="evidence" value="ECO:0007669"/>
    <property type="project" value="UniProtKB-KW"/>
</dbReference>
<proteinExistence type="inferred from homology"/>
<dbReference type="Gene3D" id="3.40.50.300">
    <property type="entry name" value="P-loop containing nucleotide triphosphate hydrolases"/>
    <property type="match status" value="1"/>
</dbReference>
<reference evidence="4" key="1">
    <citation type="submission" date="2023-07" db="EMBL/GenBank/DDBJ databases">
        <title>A draft genome of Kazachstania heterogenica Y-27499.</title>
        <authorList>
            <person name="Donic C."/>
            <person name="Kralova J.S."/>
            <person name="Fidel L."/>
            <person name="Ben-Dor S."/>
            <person name="Jung S."/>
        </authorList>
    </citation>
    <scope>NUCLEOTIDE SEQUENCE [LARGE SCALE GENOMIC DNA]</scope>
    <source>
        <strain evidence="4">Y27499</strain>
    </source>
</reference>
<sequence>MKNNLNKINQINDVSENAYIPNMLPYLIQNYFRENRLKISSHLDDMQIEEFLSKDSNNIKETEKGEVKNSEGNISNLSNLLTQRDRIYYERGINFNILICGQRGVGKTTILEKLFDIDLSINREYPNYKEEIELRYNNSSNNIDNSIINNGIIIKLGITEISNFDNNKINNSFSWISIINEINKHSNQCCKERQRLHRDRKPSQDKKIHVCLYVMEPNQISAIDIITMKMVGQIITMIPIINKIDIISDTEELNRIKDEMQRLFKIYDITSFQNISSKNDNLDPIFIHQDDSSDLKKMVIDKNMIELIDNDVVYDLNICNFERDQPNGFWWGENLFSKQINLQKKYRELIELQDKKFQEWIKMLIQKQKRCNSVIEQLLNRINLIRKECHILEDRLVTLHESNKYLSNKETTYTTNCNNSSKTLVVTNKTSDSSDNNKNEYESEYSNNYSINLNQQRRNTNKSKNPIKNGHYLTENIRVMRY</sequence>
<dbReference type="PANTHER" id="PTHR18884">
    <property type="entry name" value="SEPTIN"/>
    <property type="match status" value="1"/>
</dbReference>
<keyword evidence="1" id="KW-0547">Nucleotide-binding</keyword>
<organism evidence="3 4">
    <name type="scientific">Arxiozyma heterogenica</name>
    <dbReference type="NCBI Taxonomy" id="278026"/>
    <lineage>
        <taxon>Eukaryota</taxon>
        <taxon>Fungi</taxon>
        <taxon>Dikarya</taxon>
        <taxon>Ascomycota</taxon>
        <taxon>Saccharomycotina</taxon>
        <taxon>Saccharomycetes</taxon>
        <taxon>Saccharomycetales</taxon>
        <taxon>Saccharomycetaceae</taxon>
        <taxon>Arxiozyma</taxon>
    </lineage>
</organism>
<gene>
    <name evidence="3" type="ORF">RI543_003091</name>
</gene>
<evidence type="ECO:0000313" key="4">
    <source>
        <dbReference type="Proteomes" id="UP001306508"/>
    </source>
</evidence>
<feature type="domain" description="Septin-type G" evidence="2">
    <location>
        <begin position="91"/>
        <end position="376"/>
    </location>
</feature>
<evidence type="ECO:0000313" key="3">
    <source>
        <dbReference type="EMBL" id="KAK5779203.1"/>
    </source>
</evidence>
<dbReference type="Pfam" id="PF00735">
    <property type="entry name" value="Septin"/>
    <property type="match status" value="1"/>
</dbReference>